<dbReference type="PANTHER" id="PTHR15592">
    <property type="entry name" value="MATRIN 3/NUCLEAR PROTEIN 220-RELATED"/>
    <property type="match status" value="1"/>
</dbReference>
<keyword evidence="4" id="KW-1185">Reference proteome</keyword>
<accession>A0A8B8FN32</accession>
<reference evidence="5" key="1">
    <citation type="submission" date="2025-08" db="UniProtKB">
        <authorList>
            <consortium name="RefSeq"/>
        </authorList>
    </citation>
    <scope>IDENTIFICATION</scope>
    <source>
        <tissue evidence="5">Whole body</tissue>
    </source>
</reference>
<evidence type="ECO:0000259" key="3">
    <source>
        <dbReference type="PROSITE" id="PS50102"/>
    </source>
</evidence>
<dbReference type="GeneID" id="112684599"/>
<dbReference type="PROSITE" id="PS50102">
    <property type="entry name" value="RRM"/>
    <property type="match status" value="1"/>
</dbReference>
<dbReference type="SMART" id="SM00360">
    <property type="entry name" value="RRM"/>
    <property type="match status" value="1"/>
</dbReference>
<dbReference type="GO" id="GO:0003723">
    <property type="term" value="F:RNA binding"/>
    <property type="evidence" value="ECO:0007669"/>
    <property type="project" value="UniProtKB-UniRule"/>
</dbReference>
<proteinExistence type="predicted"/>
<dbReference type="SUPFAM" id="SSF54928">
    <property type="entry name" value="RNA-binding domain, RBD"/>
    <property type="match status" value="1"/>
</dbReference>
<name>A0A8B8FN32_9HEMI</name>
<dbReference type="InterPro" id="IPR035979">
    <property type="entry name" value="RBD_domain_sf"/>
</dbReference>
<dbReference type="InterPro" id="IPR012677">
    <property type="entry name" value="Nucleotide-bd_a/b_plait_sf"/>
</dbReference>
<dbReference type="Proteomes" id="UP000694846">
    <property type="component" value="Unplaced"/>
</dbReference>
<gene>
    <name evidence="5" type="primary">LOC112684599</name>
</gene>
<dbReference type="OrthoDB" id="6620929at2759"/>
<dbReference type="InterPro" id="IPR055204">
    <property type="entry name" value="HNRNPL_RRM"/>
</dbReference>
<protein>
    <submittedName>
        <fullName evidence="5">Heterogeneous nuclear ribonucleoprotein L-like isoform X1</fullName>
    </submittedName>
</protein>
<sequence>MANTFIYNDRLIFGEFYHLYPQLRSDNALFRTCTKMTSETFDYILKIITPEFDLQTTNFQEPISIKERLLVTMRNHEVRSRRVQWIARQPESVSGDSSVSHCHRPNSSWRRRAVPGRTLLVHGLGNEINCDMVFNMFCLYGNVTAVKILSHRQVLVELNNVEAAERCVSNLHLLPLNQKNKLKVKYSKHAYINDQKTLIKLSDGTPTQKNYIISKFNRFSSKNKIINERRIAAPSKILHFFNVPVDISGSKIRTAVINALGCNDAIRSITILPQKQPRAKFSTGLLEMKSVDLAAKAIMLLNHMKLESSRSEFPFWFKLCFSKWSDMRQKSADSSVLIFKATPRRAWLFHRSEHDMPTVEFKVSRINRVTNDDYPWTLWDMREHATEAINPEARISVDIEYDGPSGQGDTLQDPPLY</sequence>
<evidence type="ECO:0000313" key="4">
    <source>
        <dbReference type="Proteomes" id="UP000694846"/>
    </source>
</evidence>
<dbReference type="Pfam" id="PF22976">
    <property type="entry name" value="RRM_10"/>
    <property type="match status" value="1"/>
</dbReference>
<dbReference type="Pfam" id="PF13893">
    <property type="entry name" value="RRM_5"/>
    <property type="match status" value="1"/>
</dbReference>
<dbReference type="InterPro" id="IPR000504">
    <property type="entry name" value="RRM_dom"/>
</dbReference>
<evidence type="ECO:0000256" key="2">
    <source>
        <dbReference type="PROSITE-ProRule" id="PRU00176"/>
    </source>
</evidence>
<dbReference type="AlphaFoldDB" id="A0A8B8FN32"/>
<evidence type="ECO:0000313" key="5">
    <source>
        <dbReference type="RefSeq" id="XP_025411988.1"/>
    </source>
</evidence>
<dbReference type="RefSeq" id="XP_025411988.1">
    <property type="nucleotide sequence ID" value="XM_025556203.1"/>
</dbReference>
<dbReference type="Gene3D" id="3.30.70.330">
    <property type="match status" value="2"/>
</dbReference>
<keyword evidence="1 2" id="KW-0694">RNA-binding</keyword>
<organism evidence="4 5">
    <name type="scientific">Sipha flava</name>
    <name type="common">yellow sugarcane aphid</name>
    <dbReference type="NCBI Taxonomy" id="143950"/>
    <lineage>
        <taxon>Eukaryota</taxon>
        <taxon>Metazoa</taxon>
        <taxon>Ecdysozoa</taxon>
        <taxon>Arthropoda</taxon>
        <taxon>Hexapoda</taxon>
        <taxon>Insecta</taxon>
        <taxon>Pterygota</taxon>
        <taxon>Neoptera</taxon>
        <taxon>Paraneoptera</taxon>
        <taxon>Hemiptera</taxon>
        <taxon>Sternorrhyncha</taxon>
        <taxon>Aphidomorpha</taxon>
        <taxon>Aphidoidea</taxon>
        <taxon>Aphididae</taxon>
        <taxon>Sipha</taxon>
    </lineage>
</organism>
<evidence type="ECO:0000256" key="1">
    <source>
        <dbReference type="ARBA" id="ARBA00022884"/>
    </source>
</evidence>
<feature type="domain" description="RRM" evidence="3">
    <location>
        <begin position="117"/>
        <end position="189"/>
    </location>
</feature>